<name>A0A0K2UNI3_LEPSM</name>
<dbReference type="AlphaFoldDB" id="A0A0K2UNI3"/>
<dbReference type="EMBL" id="HACA01022056">
    <property type="protein sequence ID" value="CDW39417.1"/>
    <property type="molecule type" value="Transcribed_RNA"/>
</dbReference>
<reference evidence="1" key="1">
    <citation type="submission" date="2014-05" db="EMBL/GenBank/DDBJ databases">
        <authorList>
            <person name="Chronopoulou M."/>
        </authorList>
    </citation>
    <scope>NUCLEOTIDE SEQUENCE</scope>
    <source>
        <tissue evidence="1">Whole organism</tissue>
    </source>
</reference>
<organism evidence="1">
    <name type="scientific">Lepeophtheirus salmonis</name>
    <name type="common">Salmon louse</name>
    <name type="synonym">Caligus salmonis</name>
    <dbReference type="NCBI Taxonomy" id="72036"/>
    <lineage>
        <taxon>Eukaryota</taxon>
        <taxon>Metazoa</taxon>
        <taxon>Ecdysozoa</taxon>
        <taxon>Arthropoda</taxon>
        <taxon>Crustacea</taxon>
        <taxon>Multicrustacea</taxon>
        <taxon>Hexanauplia</taxon>
        <taxon>Copepoda</taxon>
        <taxon>Siphonostomatoida</taxon>
        <taxon>Caligidae</taxon>
        <taxon>Lepeophtheirus</taxon>
    </lineage>
</organism>
<protein>
    <submittedName>
        <fullName evidence="1">Uncharacterized protein</fullName>
    </submittedName>
</protein>
<evidence type="ECO:0000313" key="1">
    <source>
        <dbReference type="EMBL" id="CDW39417.1"/>
    </source>
</evidence>
<sequence>MSGLGSGSETSRMVQMYCLVFIFTPADTNTKEDLPVSVRATQSITDCGFCTLLTPWSPRSTFLARIRSFWGLKSCCKMKIFSSQYWEPCQSSVSKE</sequence>
<proteinExistence type="predicted"/>
<accession>A0A0K2UNI3</accession>